<name>A0A328ARB8_9CAUL</name>
<dbReference type="CDD" id="cd05483">
    <property type="entry name" value="retropepsin_like_bacteria"/>
    <property type="match status" value="1"/>
</dbReference>
<organism evidence="2 3">
    <name type="scientific">Phenylobacterium soli</name>
    <dbReference type="NCBI Taxonomy" id="2170551"/>
    <lineage>
        <taxon>Bacteria</taxon>
        <taxon>Pseudomonadati</taxon>
        <taxon>Pseudomonadota</taxon>
        <taxon>Alphaproteobacteria</taxon>
        <taxon>Caulobacterales</taxon>
        <taxon>Caulobacteraceae</taxon>
        <taxon>Phenylobacterium</taxon>
    </lineage>
</organism>
<dbReference type="NCBIfam" id="TIGR02281">
    <property type="entry name" value="clan_AA_DTGA"/>
    <property type="match status" value="1"/>
</dbReference>
<dbReference type="InterPro" id="IPR011969">
    <property type="entry name" value="Clan_AA_Asp_peptidase_C"/>
</dbReference>
<comment type="caution">
    <text evidence="2">The sequence shown here is derived from an EMBL/GenBank/DDBJ whole genome shotgun (WGS) entry which is preliminary data.</text>
</comment>
<protein>
    <submittedName>
        <fullName evidence="2">TIGR02281 family clan AA aspartic protease</fullName>
    </submittedName>
</protein>
<proteinExistence type="predicted"/>
<dbReference type="InterPro" id="IPR001969">
    <property type="entry name" value="Aspartic_peptidase_AS"/>
</dbReference>
<keyword evidence="3" id="KW-1185">Reference proteome</keyword>
<dbReference type="InterPro" id="IPR034122">
    <property type="entry name" value="Retropepsin-like_bacterial"/>
</dbReference>
<evidence type="ECO:0000256" key="1">
    <source>
        <dbReference type="SAM" id="SignalP"/>
    </source>
</evidence>
<dbReference type="OrthoDB" id="7595324at2"/>
<feature type="chain" id="PRO_5016379547" evidence="1">
    <location>
        <begin position="22"/>
        <end position="176"/>
    </location>
</feature>
<dbReference type="Gene3D" id="2.40.70.10">
    <property type="entry name" value="Acid Proteases"/>
    <property type="match status" value="1"/>
</dbReference>
<feature type="signal peptide" evidence="1">
    <location>
        <begin position="1"/>
        <end position="21"/>
    </location>
</feature>
<dbReference type="PROSITE" id="PS00141">
    <property type="entry name" value="ASP_PROTEASE"/>
    <property type="match status" value="1"/>
</dbReference>
<reference evidence="3" key="1">
    <citation type="submission" date="2018-05" db="EMBL/GenBank/DDBJ databases">
        <authorList>
            <person name="Li X."/>
        </authorList>
    </citation>
    <scope>NUCLEOTIDE SEQUENCE [LARGE SCALE GENOMIC DNA]</scope>
    <source>
        <strain evidence="3">LX32</strain>
    </source>
</reference>
<dbReference type="InterPro" id="IPR021109">
    <property type="entry name" value="Peptidase_aspartic_dom_sf"/>
</dbReference>
<dbReference type="Proteomes" id="UP000249254">
    <property type="component" value="Unassembled WGS sequence"/>
</dbReference>
<dbReference type="GO" id="GO:0004190">
    <property type="term" value="F:aspartic-type endopeptidase activity"/>
    <property type="evidence" value="ECO:0007669"/>
    <property type="project" value="InterPro"/>
</dbReference>
<dbReference type="RefSeq" id="WP_111529822.1">
    <property type="nucleotide sequence ID" value="NZ_JBHRSG010000003.1"/>
</dbReference>
<evidence type="ECO:0000313" key="3">
    <source>
        <dbReference type="Proteomes" id="UP000249254"/>
    </source>
</evidence>
<dbReference type="SUPFAM" id="SSF50630">
    <property type="entry name" value="Acid proteases"/>
    <property type="match status" value="1"/>
</dbReference>
<accession>A0A328ARB8</accession>
<gene>
    <name evidence="2" type="ORF">DJ017_16930</name>
</gene>
<evidence type="ECO:0000313" key="2">
    <source>
        <dbReference type="EMBL" id="RAK56074.1"/>
    </source>
</evidence>
<dbReference type="EMBL" id="QFYQ01000001">
    <property type="protein sequence ID" value="RAK56074.1"/>
    <property type="molecule type" value="Genomic_DNA"/>
</dbReference>
<dbReference type="Pfam" id="PF13975">
    <property type="entry name" value="gag-asp_proteas"/>
    <property type="match status" value="1"/>
</dbReference>
<dbReference type="AlphaFoldDB" id="A0A328ARB8"/>
<dbReference type="GO" id="GO:0006508">
    <property type="term" value="P:proteolysis"/>
    <property type="evidence" value="ECO:0007669"/>
    <property type="project" value="UniProtKB-KW"/>
</dbReference>
<keyword evidence="1" id="KW-0732">Signal</keyword>
<sequence length="176" mass="18106">MSSIFKLAAFAVVSAGSAVMAAGAVVVLSPKPVELRAARAEAPFVSVGPQAKSPHASKAILKSGDGHFWADGEVNGRSVRFLVDTGATAVALTPADAAKLGIDPAQLHYSYRVVTAGGQIRAASVRLASMTVAGARLDDVDALVMEKGLDSSLLGMTYLGRLSRFEATRGALVLEP</sequence>
<keyword evidence="2" id="KW-0378">Hydrolase</keyword>
<keyword evidence="2" id="KW-0645">Protease</keyword>